<keyword evidence="8" id="KW-1015">Disulfide bond</keyword>
<evidence type="ECO:0000256" key="8">
    <source>
        <dbReference type="ARBA" id="ARBA00023157"/>
    </source>
</evidence>
<comment type="similarity">
    <text evidence="10">Belongs to the thioredoxin family. Plant CITRX-type subfamily.</text>
</comment>
<evidence type="ECO:0000256" key="1">
    <source>
        <dbReference type="ARBA" id="ARBA00004229"/>
    </source>
</evidence>
<evidence type="ECO:0000256" key="3">
    <source>
        <dbReference type="ARBA" id="ARBA00022528"/>
    </source>
</evidence>
<evidence type="ECO:0000259" key="11">
    <source>
        <dbReference type="Pfam" id="PF00085"/>
    </source>
</evidence>
<proteinExistence type="inferred from homology"/>
<keyword evidence="5" id="KW-0809">Transit peptide</keyword>
<dbReference type="CDD" id="cd02947">
    <property type="entry name" value="TRX_family"/>
    <property type="match status" value="1"/>
</dbReference>
<dbReference type="InterPro" id="IPR013766">
    <property type="entry name" value="Thioredoxin_domain"/>
</dbReference>
<dbReference type="InterPro" id="IPR044182">
    <property type="entry name" value="CITRX"/>
</dbReference>
<dbReference type="Gene3D" id="3.40.30.10">
    <property type="entry name" value="Glutaredoxin"/>
    <property type="match status" value="1"/>
</dbReference>
<dbReference type="GO" id="GO:0015035">
    <property type="term" value="F:protein-disulfide reductase activity"/>
    <property type="evidence" value="ECO:0007669"/>
    <property type="project" value="InterPro"/>
</dbReference>
<evidence type="ECO:0000313" key="12">
    <source>
        <dbReference type="EMBL" id="KAG2492425.1"/>
    </source>
</evidence>
<evidence type="ECO:0000256" key="6">
    <source>
        <dbReference type="ARBA" id="ARBA00022982"/>
    </source>
</evidence>
<evidence type="ECO:0000256" key="7">
    <source>
        <dbReference type="ARBA" id="ARBA00023002"/>
    </source>
</evidence>
<comment type="subcellular location">
    <subcellularLocation>
        <location evidence="1">Plastid</location>
        <location evidence="1">Chloroplast</location>
    </subcellularLocation>
</comment>
<evidence type="ECO:0000256" key="2">
    <source>
        <dbReference type="ARBA" id="ARBA00022448"/>
    </source>
</evidence>
<keyword evidence="3" id="KW-0150">Chloroplast</keyword>
<name>A0A835Y4M6_9CHLO</name>
<dbReference type="InterPro" id="IPR036249">
    <property type="entry name" value="Thioredoxin-like_sf"/>
</dbReference>
<reference evidence="12" key="1">
    <citation type="journal article" date="2020" name="bioRxiv">
        <title>Comparative genomics of Chlamydomonas.</title>
        <authorList>
            <person name="Craig R.J."/>
            <person name="Hasan A.R."/>
            <person name="Ness R.W."/>
            <person name="Keightley P.D."/>
        </authorList>
    </citation>
    <scope>NUCLEOTIDE SEQUENCE</scope>
    <source>
        <strain evidence="12">CCAP 11/70</strain>
    </source>
</reference>
<dbReference type="OrthoDB" id="10263751at2759"/>
<keyword evidence="4" id="KW-0934">Plastid</keyword>
<dbReference type="SUPFAM" id="SSF52833">
    <property type="entry name" value="Thioredoxin-like"/>
    <property type="match status" value="1"/>
</dbReference>
<accession>A0A835Y4M6</accession>
<evidence type="ECO:0000256" key="5">
    <source>
        <dbReference type="ARBA" id="ARBA00022946"/>
    </source>
</evidence>
<sequence length="100" mass="11010">MFTAEWCGPCSLVYKELRQVTGRLEGRRPAAILVIDVEKNKELASELGVRSLPTLLYMGSSAARGPIFTQGPVSADLILDMLDRAEGFGGWDVKAKWLKL</sequence>
<keyword evidence="13" id="KW-1185">Reference proteome</keyword>
<evidence type="ECO:0000256" key="4">
    <source>
        <dbReference type="ARBA" id="ARBA00022640"/>
    </source>
</evidence>
<dbReference type="PANTHER" id="PTHR47834:SF2">
    <property type="entry name" value="THIOREDOXIN-LIKE PROTEIN CITRX, CHLOROPLASTIC"/>
    <property type="match status" value="1"/>
</dbReference>
<dbReference type="AlphaFoldDB" id="A0A835Y4M6"/>
<dbReference type="Pfam" id="PF00085">
    <property type="entry name" value="Thioredoxin"/>
    <property type="match status" value="1"/>
</dbReference>
<organism evidence="12 13">
    <name type="scientific">Edaphochlamys debaryana</name>
    <dbReference type="NCBI Taxonomy" id="47281"/>
    <lineage>
        <taxon>Eukaryota</taxon>
        <taxon>Viridiplantae</taxon>
        <taxon>Chlorophyta</taxon>
        <taxon>core chlorophytes</taxon>
        <taxon>Chlorophyceae</taxon>
        <taxon>CS clade</taxon>
        <taxon>Chlamydomonadales</taxon>
        <taxon>Chlamydomonadales incertae sedis</taxon>
        <taxon>Edaphochlamys</taxon>
    </lineage>
</organism>
<gene>
    <name evidence="12" type="ORF">HYH03_009368</name>
</gene>
<keyword evidence="6" id="KW-0249">Electron transport</keyword>
<dbReference type="Proteomes" id="UP000612055">
    <property type="component" value="Unassembled WGS sequence"/>
</dbReference>
<evidence type="ECO:0000313" key="13">
    <source>
        <dbReference type="Proteomes" id="UP000612055"/>
    </source>
</evidence>
<protein>
    <recommendedName>
        <fullName evidence="11">Thioredoxin domain-containing protein</fullName>
    </recommendedName>
</protein>
<dbReference type="PANTHER" id="PTHR47834">
    <property type="entry name" value="THIOREDOXIN-LIKE PROTEIN CITRX, CHLOROPLASTIC"/>
    <property type="match status" value="1"/>
</dbReference>
<keyword evidence="7" id="KW-0560">Oxidoreductase</keyword>
<dbReference type="GO" id="GO:0009507">
    <property type="term" value="C:chloroplast"/>
    <property type="evidence" value="ECO:0007669"/>
    <property type="project" value="UniProtKB-SubCell"/>
</dbReference>
<keyword evidence="2" id="KW-0813">Transport</keyword>
<evidence type="ECO:0000256" key="10">
    <source>
        <dbReference type="ARBA" id="ARBA00024039"/>
    </source>
</evidence>
<comment type="caution">
    <text evidence="12">The sequence shown here is derived from an EMBL/GenBank/DDBJ whole genome shotgun (WGS) entry which is preliminary data.</text>
</comment>
<feature type="domain" description="Thioredoxin" evidence="11">
    <location>
        <begin position="2"/>
        <end position="62"/>
    </location>
</feature>
<dbReference type="GO" id="GO:0045454">
    <property type="term" value="P:cell redox homeostasis"/>
    <property type="evidence" value="ECO:0007669"/>
    <property type="project" value="InterPro"/>
</dbReference>
<evidence type="ECO:0000256" key="9">
    <source>
        <dbReference type="ARBA" id="ARBA00023284"/>
    </source>
</evidence>
<dbReference type="EMBL" id="JAEHOE010000045">
    <property type="protein sequence ID" value="KAG2492425.1"/>
    <property type="molecule type" value="Genomic_DNA"/>
</dbReference>
<keyword evidence="9" id="KW-0676">Redox-active center</keyword>